<feature type="transmembrane region" description="Helical" evidence="1">
    <location>
        <begin position="25"/>
        <end position="47"/>
    </location>
</feature>
<sequence>MMMGIGIDVDQFLQYQDKDINIPNWYFYIIFFIDILAILSIVFIYFYRKIGVILFPIAIVLHFFCHNYFLNTFLYSDIMALFVFVGIALLSIIPKWQFFK</sequence>
<feature type="transmembrane region" description="Helical" evidence="1">
    <location>
        <begin position="52"/>
        <end position="69"/>
    </location>
</feature>
<dbReference type="KEGG" id="bpor:BPO_0635"/>
<name>A0AAU0F0L3_9FLAO</name>
<feature type="transmembrane region" description="Helical" evidence="1">
    <location>
        <begin position="75"/>
        <end position="93"/>
    </location>
</feature>
<proteinExistence type="predicted"/>
<reference evidence="2" key="1">
    <citation type="submission" date="2023-10" db="EMBL/GenBank/DDBJ databases">
        <title>Characterization and whole genome sequencing of a novel strain of Bergeyella porcorum QD2021 isolated from pig.</title>
        <authorList>
            <person name="Liu G."/>
            <person name="Chen C."/>
            <person name="Han X."/>
        </authorList>
    </citation>
    <scope>NUCLEOTIDE SEQUENCE</scope>
    <source>
        <strain evidence="2">QD2021</strain>
    </source>
</reference>
<accession>A0AAU0F0L3</accession>
<evidence type="ECO:0000256" key="1">
    <source>
        <dbReference type="SAM" id="Phobius"/>
    </source>
</evidence>
<keyword evidence="1" id="KW-0472">Membrane</keyword>
<organism evidence="2 3">
    <name type="scientific">Bergeyella porcorum</name>
    <dbReference type="NCBI Taxonomy" id="1735111"/>
    <lineage>
        <taxon>Bacteria</taxon>
        <taxon>Pseudomonadati</taxon>
        <taxon>Bacteroidota</taxon>
        <taxon>Flavobacteriia</taxon>
        <taxon>Flavobacteriales</taxon>
        <taxon>Weeksellaceae</taxon>
        <taxon>Bergeyella</taxon>
    </lineage>
</organism>
<protein>
    <submittedName>
        <fullName evidence="2">Uncharacterized protein</fullName>
    </submittedName>
</protein>
<dbReference type="RefSeq" id="WP_327984930.1">
    <property type="nucleotide sequence ID" value="NZ_CP136426.1"/>
</dbReference>
<keyword evidence="3" id="KW-1185">Reference proteome</keyword>
<evidence type="ECO:0000313" key="2">
    <source>
        <dbReference type="EMBL" id="WOC51282.1"/>
    </source>
</evidence>
<keyword evidence="1" id="KW-0812">Transmembrane</keyword>
<dbReference type="AlphaFoldDB" id="A0AAU0F0L3"/>
<keyword evidence="1" id="KW-1133">Transmembrane helix</keyword>
<dbReference type="Proteomes" id="UP001432059">
    <property type="component" value="Chromosome"/>
</dbReference>
<dbReference type="EMBL" id="CP136426">
    <property type="protein sequence ID" value="WOC51282.1"/>
    <property type="molecule type" value="Genomic_DNA"/>
</dbReference>
<evidence type="ECO:0000313" key="3">
    <source>
        <dbReference type="Proteomes" id="UP001432059"/>
    </source>
</evidence>
<gene>
    <name evidence="2" type="ORF">BPO_0635</name>
</gene>